<dbReference type="GO" id="GO:0045727">
    <property type="term" value="P:positive regulation of translation"/>
    <property type="evidence" value="ECO:0007669"/>
    <property type="project" value="TreeGrafter"/>
</dbReference>
<feature type="domain" description="UPF3" evidence="6">
    <location>
        <begin position="7"/>
        <end position="168"/>
    </location>
</feature>
<comment type="similarity">
    <text evidence="2">Belongs to the RENT3 family.</text>
</comment>
<dbReference type="GO" id="GO:0003729">
    <property type="term" value="F:mRNA binding"/>
    <property type="evidence" value="ECO:0007669"/>
    <property type="project" value="TreeGrafter"/>
</dbReference>
<keyword evidence="3" id="KW-0866">Nonsense-mediated mRNA decay</keyword>
<protein>
    <recommendedName>
        <fullName evidence="6">UPF3 domain-containing protein</fullName>
    </recommendedName>
</protein>
<evidence type="ECO:0000256" key="4">
    <source>
        <dbReference type="ARBA" id="ARBA00023242"/>
    </source>
</evidence>
<keyword evidence="4" id="KW-0539">Nucleus</keyword>
<dbReference type="InterPro" id="IPR005120">
    <property type="entry name" value="UPF3_dom"/>
</dbReference>
<sequence length="510" mass="56752">MKGPLDRTKIVLRHLPPALTQSALFEQIDSRFSGRYNWSSFRPGKTSQKHQTYSRAYIDFNTPEDVIEFAEFFSGHVFVNEKGSQFKTIVEYAPSQRVPRHSSKKDGREGTILKDPDYLEFLEYLGKPIENLPSAEIQLERKEAERAGAPKDAPIITPLMDYVRQKRAAKSGARRVSNGKPFRRVGGTSAGSPSSIASKRGSERRRNSTKMYVQRDSSKFESAKDRAYILVRKHDDKQLFDKSDTSASAAQEEGGPVLDDSGKKRILLLKGKEKEISNVLFAPSVQQSVVPLVKNSVSSYASRPNQRREASGRIIRSILLKDARQNQSPSASQTELQIQDNDKRPPRAPQSTQLSQKDCNGSPVDKFAGSDSHNVHMERRTRSRDRPDRGVWTPLRRHDHSQANEEYSLSSASQSTQVQDFAGGSAMEAKSDGHGLSTRSGEFKSTGGGRSSHPVDNNGTYRYAGRRGPAYNTKDTDNTAYGEGRPSRRGGPGYVAHEKQVWVQKSSSGS</sequence>
<comment type="subcellular location">
    <subcellularLocation>
        <location evidence="1">Nucleus</location>
    </subcellularLocation>
</comment>
<evidence type="ECO:0000313" key="7">
    <source>
        <dbReference type="EMBL" id="CAH9082198.1"/>
    </source>
</evidence>
<dbReference type="SUPFAM" id="SSF54928">
    <property type="entry name" value="RNA-binding domain, RBD"/>
    <property type="match status" value="1"/>
</dbReference>
<gene>
    <name evidence="7" type="ORF">CEURO_LOCUS8158</name>
</gene>
<evidence type="ECO:0000256" key="1">
    <source>
        <dbReference type="ARBA" id="ARBA00004123"/>
    </source>
</evidence>
<evidence type="ECO:0000256" key="5">
    <source>
        <dbReference type="SAM" id="MobiDB-lite"/>
    </source>
</evidence>
<evidence type="ECO:0000259" key="6">
    <source>
        <dbReference type="Pfam" id="PF03467"/>
    </source>
</evidence>
<dbReference type="FunFam" id="3.30.70.330:FF:000255">
    <property type="entry name" value="Regulator of nonsense transcripts UPF3"/>
    <property type="match status" value="1"/>
</dbReference>
<evidence type="ECO:0000256" key="2">
    <source>
        <dbReference type="ARBA" id="ARBA00005991"/>
    </source>
</evidence>
<dbReference type="PANTHER" id="PTHR13112:SF0">
    <property type="entry name" value="FI21285P1"/>
    <property type="match status" value="1"/>
</dbReference>
<proteinExistence type="inferred from homology"/>
<feature type="region of interest" description="Disordered" evidence="5">
    <location>
        <begin position="167"/>
        <end position="218"/>
    </location>
</feature>
<dbReference type="Pfam" id="PF03467">
    <property type="entry name" value="Smg4_UPF3"/>
    <property type="match status" value="1"/>
</dbReference>
<dbReference type="GO" id="GO:0005737">
    <property type="term" value="C:cytoplasm"/>
    <property type="evidence" value="ECO:0007669"/>
    <property type="project" value="TreeGrafter"/>
</dbReference>
<feature type="compositionally biased region" description="Polar residues" evidence="5">
    <location>
        <begin position="404"/>
        <end position="419"/>
    </location>
</feature>
<dbReference type="EMBL" id="CAMAPE010000015">
    <property type="protein sequence ID" value="CAH9082198.1"/>
    <property type="molecule type" value="Genomic_DNA"/>
</dbReference>
<dbReference type="AlphaFoldDB" id="A0A9P0Z166"/>
<dbReference type="Proteomes" id="UP001152484">
    <property type="component" value="Unassembled WGS sequence"/>
</dbReference>
<dbReference type="InterPro" id="IPR035979">
    <property type="entry name" value="RBD_domain_sf"/>
</dbReference>
<dbReference type="InterPro" id="IPR039722">
    <property type="entry name" value="Upf3"/>
</dbReference>
<dbReference type="InterPro" id="IPR012677">
    <property type="entry name" value="Nucleotide-bd_a/b_plait_sf"/>
</dbReference>
<feature type="region of interest" description="Disordered" evidence="5">
    <location>
        <begin position="322"/>
        <end position="510"/>
    </location>
</feature>
<reference evidence="7" key="1">
    <citation type="submission" date="2022-07" db="EMBL/GenBank/DDBJ databases">
        <authorList>
            <person name="Macas J."/>
            <person name="Novak P."/>
            <person name="Neumann P."/>
        </authorList>
    </citation>
    <scope>NUCLEOTIDE SEQUENCE</scope>
</reference>
<evidence type="ECO:0000313" key="8">
    <source>
        <dbReference type="Proteomes" id="UP001152484"/>
    </source>
</evidence>
<keyword evidence="8" id="KW-1185">Reference proteome</keyword>
<name>A0A9P0Z166_CUSEU</name>
<feature type="compositionally biased region" description="Polar residues" evidence="5">
    <location>
        <begin position="325"/>
        <end position="339"/>
    </location>
</feature>
<evidence type="ECO:0000256" key="3">
    <source>
        <dbReference type="ARBA" id="ARBA00023161"/>
    </source>
</evidence>
<feature type="region of interest" description="Disordered" evidence="5">
    <location>
        <begin position="241"/>
        <end position="260"/>
    </location>
</feature>
<organism evidence="7 8">
    <name type="scientific">Cuscuta europaea</name>
    <name type="common">European dodder</name>
    <dbReference type="NCBI Taxonomy" id="41803"/>
    <lineage>
        <taxon>Eukaryota</taxon>
        <taxon>Viridiplantae</taxon>
        <taxon>Streptophyta</taxon>
        <taxon>Embryophyta</taxon>
        <taxon>Tracheophyta</taxon>
        <taxon>Spermatophyta</taxon>
        <taxon>Magnoliopsida</taxon>
        <taxon>eudicotyledons</taxon>
        <taxon>Gunneridae</taxon>
        <taxon>Pentapetalae</taxon>
        <taxon>asterids</taxon>
        <taxon>lamiids</taxon>
        <taxon>Solanales</taxon>
        <taxon>Convolvulaceae</taxon>
        <taxon>Cuscuteae</taxon>
        <taxon>Cuscuta</taxon>
        <taxon>Cuscuta subgen. Cuscuta</taxon>
    </lineage>
</organism>
<dbReference type="PANTHER" id="PTHR13112">
    <property type="entry name" value="UPF3 REGULATOR OF NONSENSE TRANSCRIPTS-LIKE PROTEIN"/>
    <property type="match status" value="1"/>
</dbReference>
<comment type="caution">
    <text evidence="7">The sequence shown here is derived from an EMBL/GenBank/DDBJ whole genome shotgun (WGS) entry which is preliminary data.</text>
</comment>
<dbReference type="CDD" id="cd12455">
    <property type="entry name" value="RRM_like_Smg4_UPF3"/>
    <property type="match status" value="1"/>
</dbReference>
<dbReference type="Gene3D" id="3.30.70.330">
    <property type="match status" value="1"/>
</dbReference>
<dbReference type="OrthoDB" id="18087at2759"/>
<dbReference type="GO" id="GO:0005730">
    <property type="term" value="C:nucleolus"/>
    <property type="evidence" value="ECO:0007669"/>
    <property type="project" value="TreeGrafter"/>
</dbReference>
<feature type="compositionally biased region" description="Basic and acidic residues" evidence="5">
    <location>
        <begin position="373"/>
        <end position="389"/>
    </location>
</feature>
<feature type="compositionally biased region" description="Polar residues" evidence="5">
    <location>
        <begin position="349"/>
        <end position="359"/>
    </location>
</feature>
<dbReference type="GO" id="GO:0000184">
    <property type="term" value="P:nuclear-transcribed mRNA catabolic process, nonsense-mediated decay"/>
    <property type="evidence" value="ECO:0007669"/>
    <property type="project" value="UniProtKB-KW"/>
</dbReference>
<accession>A0A9P0Z166</accession>